<evidence type="ECO:0000256" key="1">
    <source>
        <dbReference type="ARBA" id="ARBA00022630"/>
    </source>
</evidence>
<dbReference type="CDD" id="cd06185">
    <property type="entry name" value="PDR_like"/>
    <property type="match status" value="1"/>
</dbReference>
<dbReference type="Gene3D" id="3.40.50.80">
    <property type="entry name" value="Nucleotide-binding domain of ferredoxin-NADP reductase (FNR) module"/>
    <property type="match status" value="1"/>
</dbReference>
<sequence length="318" mass="34924">MTQRITVLVNAMKDQAQNIRTYELVSPSGETLPPFTAGSHIDVFLANGLIRQYSLSNAPEEQLRYVIGVQKEENGRGGSKYLHDTVNIGDEIEISVPRNHFELDESAQKYNLIGGGIGITPILSMARRLKSLGKPFQLYYACRNEGRAAFMEELKSSELSPHVVVSYDDVHGPLKTQTLFGPVEPEVQIYCCGPTGLMDAVKCATITWPNNTVHFEHFSADDSTGPKEDDGSFEIIIQSTGKVLHVPADKSILTILEDNGIFVDHACCEGVCGTCETGLLEGDADHRDMILTDDEKKENQVLMVCCSRAKSASLTLDL</sequence>
<accession>A0ABW5BG87</accession>
<dbReference type="Gene3D" id="3.10.20.30">
    <property type="match status" value="1"/>
</dbReference>
<dbReference type="PROSITE" id="PS51085">
    <property type="entry name" value="2FE2S_FER_2"/>
    <property type="match status" value="1"/>
</dbReference>
<evidence type="ECO:0000259" key="8">
    <source>
        <dbReference type="PROSITE" id="PS51384"/>
    </source>
</evidence>
<dbReference type="SUPFAM" id="SSF63380">
    <property type="entry name" value="Riboflavin synthase domain-like"/>
    <property type="match status" value="1"/>
</dbReference>
<dbReference type="SUPFAM" id="SSF54292">
    <property type="entry name" value="2Fe-2S ferredoxin-like"/>
    <property type="match status" value="1"/>
</dbReference>
<dbReference type="InterPro" id="IPR012675">
    <property type="entry name" value="Beta-grasp_dom_sf"/>
</dbReference>
<dbReference type="Proteomes" id="UP001597294">
    <property type="component" value="Unassembled WGS sequence"/>
</dbReference>
<keyword evidence="2" id="KW-0001">2Fe-2S</keyword>
<dbReference type="Gene3D" id="2.40.30.10">
    <property type="entry name" value="Translation factors"/>
    <property type="match status" value="1"/>
</dbReference>
<evidence type="ECO:0000256" key="6">
    <source>
        <dbReference type="ARBA" id="ARBA00023014"/>
    </source>
</evidence>
<keyword evidence="1" id="KW-0285">Flavoprotein</keyword>
<dbReference type="InterPro" id="IPR039261">
    <property type="entry name" value="FNR_nucleotide-bd"/>
</dbReference>
<dbReference type="RefSeq" id="WP_380248295.1">
    <property type="nucleotide sequence ID" value="NZ_JBHUII010000001.1"/>
</dbReference>
<comment type="caution">
    <text evidence="9">The sequence shown here is derived from an EMBL/GenBank/DDBJ whole genome shotgun (WGS) entry which is preliminary data.</text>
</comment>
<reference evidence="10" key="1">
    <citation type="journal article" date="2019" name="Int. J. Syst. Evol. Microbiol.">
        <title>The Global Catalogue of Microorganisms (GCM) 10K type strain sequencing project: providing services to taxonomists for standard genome sequencing and annotation.</title>
        <authorList>
            <consortium name="The Broad Institute Genomics Platform"/>
            <consortium name="The Broad Institute Genome Sequencing Center for Infectious Disease"/>
            <person name="Wu L."/>
            <person name="Ma J."/>
        </authorList>
    </citation>
    <scope>NUCLEOTIDE SEQUENCE [LARGE SCALE GENOMIC DNA]</scope>
    <source>
        <strain evidence="10">CGMCC 4.7192</strain>
    </source>
</reference>
<proteinExistence type="predicted"/>
<dbReference type="Pfam" id="PF00111">
    <property type="entry name" value="Fer2"/>
    <property type="match status" value="1"/>
</dbReference>
<dbReference type="PANTHER" id="PTHR47354">
    <property type="entry name" value="NADH OXIDOREDUCTASE HCR"/>
    <property type="match status" value="1"/>
</dbReference>
<evidence type="ECO:0000256" key="3">
    <source>
        <dbReference type="ARBA" id="ARBA00022723"/>
    </source>
</evidence>
<dbReference type="InterPro" id="IPR017927">
    <property type="entry name" value="FAD-bd_FR_type"/>
</dbReference>
<dbReference type="CDD" id="cd00207">
    <property type="entry name" value="fer2"/>
    <property type="match status" value="1"/>
</dbReference>
<dbReference type="Pfam" id="PF00970">
    <property type="entry name" value="FAD_binding_6"/>
    <property type="match status" value="1"/>
</dbReference>
<dbReference type="PROSITE" id="PS51384">
    <property type="entry name" value="FAD_FR"/>
    <property type="match status" value="1"/>
</dbReference>
<keyword evidence="3" id="KW-0479">Metal-binding</keyword>
<dbReference type="InterPro" id="IPR001041">
    <property type="entry name" value="2Fe-2S_ferredoxin-type"/>
</dbReference>
<dbReference type="InterPro" id="IPR036010">
    <property type="entry name" value="2Fe-2S_ferredoxin-like_sf"/>
</dbReference>
<evidence type="ECO:0000313" key="9">
    <source>
        <dbReference type="EMBL" id="MFD2204574.1"/>
    </source>
</evidence>
<dbReference type="InterPro" id="IPR050415">
    <property type="entry name" value="MRET"/>
</dbReference>
<feature type="domain" description="FAD-binding FR-type" evidence="8">
    <location>
        <begin position="1"/>
        <end position="104"/>
    </location>
</feature>
<feature type="domain" description="2Fe-2S ferredoxin-type" evidence="7">
    <location>
        <begin position="233"/>
        <end position="318"/>
    </location>
</feature>
<dbReference type="EMBL" id="JBHUII010000001">
    <property type="protein sequence ID" value="MFD2204574.1"/>
    <property type="molecule type" value="Genomic_DNA"/>
</dbReference>
<keyword evidence="6" id="KW-0411">Iron-sulfur</keyword>
<dbReference type="PANTHER" id="PTHR47354:SF1">
    <property type="entry name" value="CARNITINE MONOOXYGENASE REDUCTASE SUBUNIT"/>
    <property type="match status" value="1"/>
</dbReference>
<dbReference type="PRINTS" id="PR00409">
    <property type="entry name" value="PHDIOXRDTASE"/>
</dbReference>
<dbReference type="Pfam" id="PF00175">
    <property type="entry name" value="NAD_binding_1"/>
    <property type="match status" value="1"/>
</dbReference>
<dbReference type="SUPFAM" id="SSF52343">
    <property type="entry name" value="Ferredoxin reductase-like, C-terminal NADP-linked domain"/>
    <property type="match status" value="1"/>
</dbReference>
<evidence type="ECO:0000256" key="2">
    <source>
        <dbReference type="ARBA" id="ARBA00022714"/>
    </source>
</evidence>
<dbReference type="InterPro" id="IPR001433">
    <property type="entry name" value="OxRdtase_FAD/NAD-bd"/>
</dbReference>
<keyword evidence="4" id="KW-0560">Oxidoreductase</keyword>
<evidence type="ECO:0000256" key="5">
    <source>
        <dbReference type="ARBA" id="ARBA00023004"/>
    </source>
</evidence>
<gene>
    <name evidence="9" type="ORF">ACFSKO_03080</name>
</gene>
<evidence type="ECO:0000313" key="10">
    <source>
        <dbReference type="Proteomes" id="UP001597294"/>
    </source>
</evidence>
<organism evidence="9 10">
    <name type="scientific">Kiloniella antarctica</name>
    <dbReference type="NCBI Taxonomy" id="1550907"/>
    <lineage>
        <taxon>Bacteria</taxon>
        <taxon>Pseudomonadati</taxon>
        <taxon>Pseudomonadota</taxon>
        <taxon>Alphaproteobacteria</taxon>
        <taxon>Rhodospirillales</taxon>
        <taxon>Kiloniellaceae</taxon>
        <taxon>Kiloniella</taxon>
    </lineage>
</organism>
<keyword evidence="10" id="KW-1185">Reference proteome</keyword>
<dbReference type="InterPro" id="IPR017938">
    <property type="entry name" value="Riboflavin_synthase-like_b-brl"/>
</dbReference>
<protein>
    <submittedName>
        <fullName evidence="9">PDR/VanB family oxidoreductase</fullName>
    </submittedName>
</protein>
<keyword evidence="5" id="KW-0408">Iron</keyword>
<dbReference type="InterPro" id="IPR008333">
    <property type="entry name" value="Cbr1-like_FAD-bd_dom"/>
</dbReference>
<evidence type="ECO:0000256" key="4">
    <source>
        <dbReference type="ARBA" id="ARBA00023002"/>
    </source>
</evidence>
<evidence type="ECO:0000259" key="7">
    <source>
        <dbReference type="PROSITE" id="PS51085"/>
    </source>
</evidence>
<name>A0ABW5BG87_9PROT</name>